<gene>
    <name evidence="1" type="ORF">CSW45_06440</name>
</gene>
<dbReference type="EMBL" id="PELR01000168">
    <property type="protein sequence ID" value="RTH03764.1"/>
    <property type="molecule type" value="Genomic_DNA"/>
</dbReference>
<dbReference type="Proteomes" id="UP000286910">
    <property type="component" value="Unassembled WGS sequence"/>
</dbReference>
<name>A0A430R8U1_THESC</name>
<accession>A0A430R8U1</accession>
<dbReference type="Gene3D" id="3.40.50.300">
    <property type="entry name" value="P-loop containing nucleotide triphosphate hydrolases"/>
    <property type="match status" value="1"/>
</dbReference>
<dbReference type="AlphaFoldDB" id="A0A430R8U1"/>
<evidence type="ECO:0000313" key="1">
    <source>
        <dbReference type="EMBL" id="RTH03764.1"/>
    </source>
</evidence>
<protein>
    <submittedName>
        <fullName evidence="1">ATP-binding protein</fullName>
    </submittedName>
</protein>
<proteinExistence type="predicted"/>
<organism evidence="1 2">
    <name type="scientific">Thermus scotoductus</name>
    <dbReference type="NCBI Taxonomy" id="37636"/>
    <lineage>
        <taxon>Bacteria</taxon>
        <taxon>Thermotogati</taxon>
        <taxon>Deinococcota</taxon>
        <taxon>Deinococci</taxon>
        <taxon>Thermales</taxon>
        <taxon>Thermaceae</taxon>
        <taxon>Thermus</taxon>
    </lineage>
</organism>
<keyword evidence="1" id="KW-0067">ATP-binding</keyword>
<reference evidence="1 2" key="1">
    <citation type="journal article" date="2019" name="Extremophiles">
        <title>Biogeography of thermophiles and predominance of Thermus scotoductus in domestic water heaters.</title>
        <authorList>
            <person name="Wilpiszeski R.L."/>
            <person name="Zhang Z."/>
            <person name="House C.H."/>
        </authorList>
    </citation>
    <scope>NUCLEOTIDE SEQUENCE [LARGE SCALE GENOMIC DNA]</scope>
    <source>
        <strain evidence="1 2">32_S32</strain>
    </source>
</reference>
<evidence type="ECO:0000313" key="2">
    <source>
        <dbReference type="Proteomes" id="UP000286910"/>
    </source>
</evidence>
<feature type="non-terminal residue" evidence="1">
    <location>
        <position position="33"/>
    </location>
</feature>
<dbReference type="InterPro" id="IPR027417">
    <property type="entry name" value="P-loop_NTPase"/>
</dbReference>
<comment type="caution">
    <text evidence="1">The sequence shown here is derived from an EMBL/GenBank/DDBJ whole genome shotgun (WGS) entry which is preliminary data.</text>
</comment>
<sequence>MRGYGVVVVDTPPALRSEALEAVLKAADYAVLP</sequence>
<dbReference type="GO" id="GO:0005524">
    <property type="term" value="F:ATP binding"/>
    <property type="evidence" value="ECO:0007669"/>
    <property type="project" value="UniProtKB-KW"/>
</dbReference>
<keyword evidence="1" id="KW-0547">Nucleotide-binding</keyword>